<dbReference type="AlphaFoldDB" id="A0A916SRZ3"/>
<feature type="transmembrane region" description="Helical" evidence="1">
    <location>
        <begin position="56"/>
        <end position="74"/>
    </location>
</feature>
<dbReference type="RefSeq" id="WP_229733446.1">
    <property type="nucleotide sequence ID" value="NZ_BMGB01000002.1"/>
</dbReference>
<gene>
    <name evidence="2" type="ORF">GCM10010979_30150</name>
</gene>
<evidence type="ECO:0000313" key="2">
    <source>
        <dbReference type="EMBL" id="GGB13654.1"/>
    </source>
</evidence>
<organism evidence="2 3">
    <name type="scientific">Conyzicola nivalis</name>
    <dbReference type="NCBI Taxonomy" id="1477021"/>
    <lineage>
        <taxon>Bacteria</taxon>
        <taxon>Bacillati</taxon>
        <taxon>Actinomycetota</taxon>
        <taxon>Actinomycetes</taxon>
        <taxon>Micrococcales</taxon>
        <taxon>Microbacteriaceae</taxon>
        <taxon>Conyzicola</taxon>
    </lineage>
</organism>
<accession>A0A916SRZ3</accession>
<dbReference type="Proteomes" id="UP000606922">
    <property type="component" value="Unassembled WGS sequence"/>
</dbReference>
<name>A0A916SRZ3_9MICO</name>
<evidence type="ECO:0000256" key="1">
    <source>
        <dbReference type="SAM" id="Phobius"/>
    </source>
</evidence>
<comment type="caution">
    <text evidence="2">The sequence shown here is derived from an EMBL/GenBank/DDBJ whole genome shotgun (WGS) entry which is preliminary data.</text>
</comment>
<proteinExistence type="predicted"/>
<keyword evidence="1" id="KW-0472">Membrane</keyword>
<sequence length="80" mass="8732">MSERNAAGDPVPKRFRRLRFNPMRDVLPWVAAVVGIFMAIRGAFDLSASGDSQGLIVGLSLTAIAIAAFCINRWQSKRGL</sequence>
<keyword evidence="1" id="KW-0812">Transmembrane</keyword>
<protein>
    <submittedName>
        <fullName evidence="2">Uncharacterized protein</fullName>
    </submittedName>
</protein>
<keyword evidence="1" id="KW-1133">Transmembrane helix</keyword>
<reference evidence="2" key="1">
    <citation type="journal article" date="2014" name="Int. J. Syst. Evol. Microbiol.">
        <title>Complete genome sequence of Corynebacterium casei LMG S-19264T (=DSM 44701T), isolated from a smear-ripened cheese.</title>
        <authorList>
            <consortium name="US DOE Joint Genome Institute (JGI-PGF)"/>
            <person name="Walter F."/>
            <person name="Albersmeier A."/>
            <person name="Kalinowski J."/>
            <person name="Ruckert C."/>
        </authorList>
    </citation>
    <scope>NUCLEOTIDE SEQUENCE</scope>
    <source>
        <strain evidence="2">CGMCC 1.12813</strain>
    </source>
</reference>
<dbReference type="EMBL" id="BMGB01000002">
    <property type="protein sequence ID" value="GGB13654.1"/>
    <property type="molecule type" value="Genomic_DNA"/>
</dbReference>
<evidence type="ECO:0000313" key="3">
    <source>
        <dbReference type="Proteomes" id="UP000606922"/>
    </source>
</evidence>
<reference evidence="2" key="2">
    <citation type="submission" date="2020-09" db="EMBL/GenBank/DDBJ databases">
        <authorList>
            <person name="Sun Q."/>
            <person name="Zhou Y."/>
        </authorList>
    </citation>
    <scope>NUCLEOTIDE SEQUENCE</scope>
    <source>
        <strain evidence="2">CGMCC 1.12813</strain>
    </source>
</reference>
<keyword evidence="3" id="KW-1185">Reference proteome</keyword>
<feature type="transmembrane region" description="Helical" evidence="1">
    <location>
        <begin position="26"/>
        <end position="44"/>
    </location>
</feature>